<keyword evidence="4" id="KW-1185">Reference proteome</keyword>
<accession>A0A2X2XGY5</accession>
<evidence type="ECO:0000313" key="3">
    <source>
        <dbReference type="EMBL" id="SQB47345.1"/>
    </source>
</evidence>
<reference evidence="2 4" key="1">
    <citation type="submission" date="2016-10" db="EMBL/GenBank/DDBJ databases">
        <authorList>
            <person name="Varghese N."/>
            <person name="Submissions S."/>
        </authorList>
    </citation>
    <scope>NUCLEOTIDE SEQUENCE [LARGE SCALE GENOMIC DNA]</scope>
    <source>
        <strain evidence="2 4">DSM 19299</strain>
    </source>
</reference>
<evidence type="ECO:0000313" key="2">
    <source>
        <dbReference type="EMBL" id="SDI65264.1"/>
    </source>
</evidence>
<dbReference type="STRING" id="445960.SAMN05421542_1614"/>
<proteinExistence type="predicted"/>
<dbReference type="OrthoDB" id="1095452at2"/>
<dbReference type="Proteomes" id="UP000251670">
    <property type="component" value="Unassembled WGS sequence"/>
</dbReference>
<feature type="chain" id="PRO_5016897953" evidence="1">
    <location>
        <begin position="19"/>
        <end position="135"/>
    </location>
</feature>
<dbReference type="Proteomes" id="UP000199426">
    <property type="component" value="Unassembled WGS sequence"/>
</dbReference>
<dbReference type="RefSeq" id="WP_089735266.1">
    <property type="nucleotide sequence ID" value="NZ_FNEG01000002.1"/>
</dbReference>
<dbReference type="EMBL" id="UAWB01000014">
    <property type="protein sequence ID" value="SQB47345.1"/>
    <property type="molecule type" value="Genomic_DNA"/>
</dbReference>
<gene>
    <name evidence="3" type="ORF">NCTC13492_04424</name>
    <name evidence="2" type="ORF">SAMN05421542_1614</name>
</gene>
<feature type="signal peptide" evidence="1">
    <location>
        <begin position="1"/>
        <end position="18"/>
    </location>
</feature>
<name>A0A2X2XGY5_CHRJE</name>
<dbReference type="AlphaFoldDB" id="A0A2X2XGY5"/>
<keyword evidence="1" id="KW-0732">Signal</keyword>
<evidence type="ECO:0000313" key="5">
    <source>
        <dbReference type="Proteomes" id="UP000251670"/>
    </source>
</evidence>
<protein>
    <submittedName>
        <fullName evidence="2">TonB protein C-terminal</fullName>
    </submittedName>
</protein>
<organism evidence="3 5">
    <name type="scientific">Chryseobacterium jejuense</name>
    <dbReference type="NCBI Taxonomy" id="445960"/>
    <lineage>
        <taxon>Bacteria</taxon>
        <taxon>Pseudomonadati</taxon>
        <taxon>Bacteroidota</taxon>
        <taxon>Flavobacteriia</taxon>
        <taxon>Flavobacteriales</taxon>
        <taxon>Weeksellaceae</taxon>
        <taxon>Chryseobacterium group</taxon>
        <taxon>Chryseobacterium</taxon>
    </lineage>
</organism>
<dbReference type="EMBL" id="FNEG01000002">
    <property type="protein sequence ID" value="SDI65264.1"/>
    <property type="molecule type" value="Genomic_DNA"/>
</dbReference>
<sequence>MKKLSLLVLLLGSSYAFSQIKIKDPLPTHGIFQEKKERKAAEYPGGIGTLIKDISKEIKTGRIRGARSGQIRSNAKFIVDLDGKIAKVEVTGDNQDLNSEVERVLKSMKTKWIPGEQNGTPVETWYRVPVVVNFN</sequence>
<dbReference type="Gene3D" id="3.30.1150.10">
    <property type="match status" value="1"/>
</dbReference>
<evidence type="ECO:0000256" key="1">
    <source>
        <dbReference type="SAM" id="SignalP"/>
    </source>
</evidence>
<reference evidence="3 5" key="2">
    <citation type="submission" date="2018-06" db="EMBL/GenBank/DDBJ databases">
        <authorList>
            <consortium name="Pathogen Informatics"/>
            <person name="Doyle S."/>
        </authorList>
    </citation>
    <scope>NUCLEOTIDE SEQUENCE [LARGE SCALE GENOMIC DNA]</scope>
    <source>
        <strain evidence="3 5">NCTC13492</strain>
    </source>
</reference>
<dbReference type="SUPFAM" id="SSF74653">
    <property type="entry name" value="TolA/TonB C-terminal domain"/>
    <property type="match status" value="1"/>
</dbReference>
<evidence type="ECO:0000313" key="4">
    <source>
        <dbReference type="Proteomes" id="UP000199426"/>
    </source>
</evidence>